<evidence type="ECO:0000256" key="7">
    <source>
        <dbReference type="RuleBase" id="RU003888"/>
    </source>
</evidence>
<evidence type="ECO:0000313" key="11">
    <source>
        <dbReference type="Proteomes" id="UP000266975"/>
    </source>
</evidence>
<keyword evidence="5 6" id="KW-0687">Ribonucleoprotein</keyword>
<dbReference type="InterPro" id="IPR030878">
    <property type="entry name" value="Ribosomal_uL15"/>
</dbReference>
<gene>
    <name evidence="6" type="primary">rplO</name>
    <name evidence="10" type="ORF">C5L39_06210</name>
</gene>
<dbReference type="PANTHER" id="PTHR12934:SF11">
    <property type="entry name" value="LARGE RIBOSOMAL SUBUNIT PROTEIN UL15M"/>
    <property type="match status" value="1"/>
</dbReference>
<evidence type="ECO:0000256" key="4">
    <source>
        <dbReference type="ARBA" id="ARBA00022980"/>
    </source>
</evidence>
<evidence type="ECO:0000256" key="2">
    <source>
        <dbReference type="ARBA" id="ARBA00022730"/>
    </source>
</evidence>
<feature type="region of interest" description="Disordered" evidence="8">
    <location>
        <begin position="8"/>
        <end position="44"/>
    </location>
</feature>
<dbReference type="RefSeq" id="WP_123048022.1">
    <property type="nucleotide sequence ID" value="NZ_PTJO01000004.1"/>
</dbReference>
<dbReference type="GO" id="GO:0019843">
    <property type="term" value="F:rRNA binding"/>
    <property type="evidence" value="ECO:0007669"/>
    <property type="project" value="UniProtKB-UniRule"/>
</dbReference>
<reference evidence="10 11" key="1">
    <citation type="submission" date="2018-02" db="EMBL/GenBank/DDBJ databases">
        <title>Corynebacterium alimpuense sp. nov., a marine obligate actinomycete isolated from sediments of Valparaiso bay, Chile.</title>
        <authorList>
            <person name="Claverias F."/>
            <person name="Gonzales-Siles L."/>
            <person name="Salva-Serra F."/>
            <person name="Inganaes E."/>
            <person name="Molin K."/>
            <person name="Cumsille A."/>
            <person name="Undabarrena A."/>
            <person name="Couve E."/>
            <person name="Moore E.R.B."/>
            <person name="Gomila M."/>
            <person name="Camara B."/>
        </authorList>
    </citation>
    <scope>NUCLEOTIDE SEQUENCE [LARGE SCALE GENOMIC DNA]</scope>
    <source>
        <strain evidence="10 11">CCUG 69366</strain>
    </source>
</reference>
<dbReference type="InterPro" id="IPR021131">
    <property type="entry name" value="Ribosomal_uL15/eL18"/>
</dbReference>
<dbReference type="PROSITE" id="PS00475">
    <property type="entry name" value="RIBOSOMAL_L15"/>
    <property type="match status" value="1"/>
</dbReference>
<dbReference type="GO" id="GO:0022625">
    <property type="term" value="C:cytosolic large ribosomal subunit"/>
    <property type="evidence" value="ECO:0007669"/>
    <property type="project" value="TreeGrafter"/>
</dbReference>
<dbReference type="InterPro" id="IPR001196">
    <property type="entry name" value="Ribosomal_uL15_CS"/>
</dbReference>
<dbReference type="GO" id="GO:0003735">
    <property type="term" value="F:structural constituent of ribosome"/>
    <property type="evidence" value="ECO:0007669"/>
    <property type="project" value="InterPro"/>
</dbReference>
<evidence type="ECO:0000256" key="3">
    <source>
        <dbReference type="ARBA" id="ARBA00022884"/>
    </source>
</evidence>
<name>A0A3M8K810_9CORY</name>
<dbReference type="InterPro" id="IPR005749">
    <property type="entry name" value="Ribosomal_uL15_bac-type"/>
</dbReference>
<organism evidence="10 11">
    <name type="scientific">Corynebacterium alimapuense</name>
    <dbReference type="NCBI Taxonomy" id="1576874"/>
    <lineage>
        <taxon>Bacteria</taxon>
        <taxon>Bacillati</taxon>
        <taxon>Actinomycetota</taxon>
        <taxon>Actinomycetes</taxon>
        <taxon>Mycobacteriales</taxon>
        <taxon>Corynebacteriaceae</taxon>
        <taxon>Corynebacterium</taxon>
    </lineage>
</organism>
<feature type="domain" description="Large ribosomal subunit protein uL15/eL18" evidence="9">
    <location>
        <begin position="78"/>
        <end position="146"/>
    </location>
</feature>
<keyword evidence="11" id="KW-1185">Reference proteome</keyword>
<proteinExistence type="inferred from homology"/>
<evidence type="ECO:0000256" key="5">
    <source>
        <dbReference type="ARBA" id="ARBA00023274"/>
    </source>
</evidence>
<dbReference type="HAMAP" id="MF_01341">
    <property type="entry name" value="Ribosomal_uL15"/>
    <property type="match status" value="1"/>
</dbReference>
<dbReference type="Proteomes" id="UP000266975">
    <property type="component" value="Unassembled WGS sequence"/>
</dbReference>
<dbReference type="EMBL" id="PTJO01000004">
    <property type="protein sequence ID" value="RNE48885.1"/>
    <property type="molecule type" value="Genomic_DNA"/>
</dbReference>
<accession>A0A3M8K810</accession>
<dbReference type="InterPro" id="IPR036227">
    <property type="entry name" value="Ribosomal_uL15/eL18_sf"/>
</dbReference>
<comment type="function">
    <text evidence="6">Binds to the 23S rRNA.</text>
</comment>
<keyword evidence="2 6" id="KW-0699">rRNA-binding</keyword>
<evidence type="ECO:0000313" key="10">
    <source>
        <dbReference type="EMBL" id="RNE48885.1"/>
    </source>
</evidence>
<evidence type="ECO:0000256" key="1">
    <source>
        <dbReference type="ARBA" id="ARBA00007320"/>
    </source>
</evidence>
<sequence>MSDIIKLHDLRPSKGANTPKTRVGRGEASKGKTAGRGTKGTRARKQVSAAFEGGQMPLHMRLPKLKGFKNPNRVVFQVVNVSDLEIAFPQGGDVTLADIVAKGLVRPKQPVKVLGNGDLGVKLNVTADKFSKSAVEKIEAAGGTVTEA</sequence>
<dbReference type="OrthoDB" id="9810293at2"/>
<dbReference type="AlphaFoldDB" id="A0A3M8K810"/>
<evidence type="ECO:0000256" key="6">
    <source>
        <dbReference type="HAMAP-Rule" id="MF_01341"/>
    </source>
</evidence>
<evidence type="ECO:0000259" key="9">
    <source>
        <dbReference type="Pfam" id="PF00828"/>
    </source>
</evidence>
<dbReference type="PANTHER" id="PTHR12934">
    <property type="entry name" value="50S RIBOSOMAL PROTEIN L15"/>
    <property type="match status" value="1"/>
</dbReference>
<dbReference type="Pfam" id="PF00828">
    <property type="entry name" value="Ribosomal_L27A"/>
    <property type="match status" value="1"/>
</dbReference>
<protein>
    <recommendedName>
        <fullName evidence="6">Large ribosomal subunit protein uL15</fullName>
    </recommendedName>
</protein>
<dbReference type="Gene3D" id="3.100.10.10">
    <property type="match status" value="1"/>
</dbReference>
<dbReference type="SUPFAM" id="SSF52080">
    <property type="entry name" value="Ribosomal proteins L15p and L18e"/>
    <property type="match status" value="1"/>
</dbReference>
<keyword evidence="4 6" id="KW-0689">Ribosomal protein</keyword>
<dbReference type="FunFam" id="3.100.10.10:FF:000005">
    <property type="entry name" value="50S ribosomal protein L15"/>
    <property type="match status" value="1"/>
</dbReference>
<dbReference type="NCBIfam" id="TIGR01071">
    <property type="entry name" value="rplO_bact"/>
    <property type="match status" value="1"/>
</dbReference>
<evidence type="ECO:0000256" key="8">
    <source>
        <dbReference type="SAM" id="MobiDB-lite"/>
    </source>
</evidence>
<comment type="subunit">
    <text evidence="6">Part of the 50S ribosomal subunit.</text>
</comment>
<comment type="similarity">
    <text evidence="1 6 7">Belongs to the universal ribosomal protein uL15 family.</text>
</comment>
<dbReference type="GO" id="GO:0006412">
    <property type="term" value="P:translation"/>
    <property type="evidence" value="ECO:0007669"/>
    <property type="project" value="UniProtKB-UniRule"/>
</dbReference>
<keyword evidence="3 6" id="KW-0694">RNA-binding</keyword>
<comment type="caution">
    <text evidence="10">The sequence shown here is derived from an EMBL/GenBank/DDBJ whole genome shotgun (WGS) entry which is preliminary data.</text>
</comment>